<keyword evidence="2" id="KW-1185">Reference proteome</keyword>
<dbReference type="Proteomes" id="UP001218218">
    <property type="component" value="Unassembled WGS sequence"/>
</dbReference>
<reference evidence="1" key="1">
    <citation type="submission" date="2023-03" db="EMBL/GenBank/DDBJ databases">
        <title>Massive genome expansion in bonnet fungi (Mycena s.s.) driven by repeated elements and novel gene families across ecological guilds.</title>
        <authorList>
            <consortium name="Lawrence Berkeley National Laboratory"/>
            <person name="Harder C.B."/>
            <person name="Miyauchi S."/>
            <person name="Viragh M."/>
            <person name="Kuo A."/>
            <person name="Thoen E."/>
            <person name="Andreopoulos B."/>
            <person name="Lu D."/>
            <person name="Skrede I."/>
            <person name="Drula E."/>
            <person name="Henrissat B."/>
            <person name="Morin E."/>
            <person name="Kohler A."/>
            <person name="Barry K."/>
            <person name="LaButti K."/>
            <person name="Morin E."/>
            <person name="Salamov A."/>
            <person name="Lipzen A."/>
            <person name="Mereny Z."/>
            <person name="Hegedus B."/>
            <person name="Baldrian P."/>
            <person name="Stursova M."/>
            <person name="Weitz H."/>
            <person name="Taylor A."/>
            <person name="Grigoriev I.V."/>
            <person name="Nagy L.G."/>
            <person name="Martin F."/>
            <person name="Kauserud H."/>
        </authorList>
    </citation>
    <scope>NUCLEOTIDE SEQUENCE</scope>
    <source>
        <strain evidence="1">CBHHK002</strain>
    </source>
</reference>
<protein>
    <submittedName>
        <fullName evidence="1">Uncharacterized protein</fullName>
    </submittedName>
</protein>
<proteinExistence type="predicted"/>
<dbReference type="EMBL" id="JARIHO010000056">
    <property type="protein sequence ID" value="KAJ7318738.1"/>
    <property type="molecule type" value="Genomic_DNA"/>
</dbReference>
<organism evidence="1 2">
    <name type="scientific">Mycena albidolilacea</name>
    <dbReference type="NCBI Taxonomy" id="1033008"/>
    <lineage>
        <taxon>Eukaryota</taxon>
        <taxon>Fungi</taxon>
        <taxon>Dikarya</taxon>
        <taxon>Basidiomycota</taxon>
        <taxon>Agaricomycotina</taxon>
        <taxon>Agaricomycetes</taxon>
        <taxon>Agaricomycetidae</taxon>
        <taxon>Agaricales</taxon>
        <taxon>Marasmiineae</taxon>
        <taxon>Mycenaceae</taxon>
        <taxon>Mycena</taxon>
    </lineage>
</organism>
<dbReference type="AlphaFoldDB" id="A0AAD7EGC0"/>
<gene>
    <name evidence="1" type="ORF">DFH08DRAFT_819633</name>
</gene>
<name>A0AAD7EGC0_9AGAR</name>
<accession>A0AAD7EGC0</accession>
<evidence type="ECO:0000313" key="1">
    <source>
        <dbReference type="EMBL" id="KAJ7318738.1"/>
    </source>
</evidence>
<evidence type="ECO:0000313" key="2">
    <source>
        <dbReference type="Proteomes" id="UP001218218"/>
    </source>
</evidence>
<sequence>MHSNILGSHLAKPSDQSLAINVTQDPATSAVVFKARPLAPELKSSAALSATPFPPSLKPLRRKPHSFKVSRYKYQILTSLCDDNSVQSTSIASNQTGTISIASGSISNCTVTPATGQNTIGCVTTRSAAGLRRKVAACTPCRGHVVLPPCLGSDQHRWFGGTDTPDLTTWGRTAHGTLPLRATLLYINICGAFTGVQSLFEPSCSSVAPNCSAAVPPYT</sequence>
<comment type="caution">
    <text evidence="1">The sequence shown here is derived from an EMBL/GenBank/DDBJ whole genome shotgun (WGS) entry which is preliminary data.</text>
</comment>